<keyword evidence="13" id="KW-1185">Reference proteome</keyword>
<dbReference type="InterPro" id="IPR016167">
    <property type="entry name" value="FAD-bd_PCMH_sub1"/>
</dbReference>
<dbReference type="InterPro" id="IPR016166">
    <property type="entry name" value="FAD-bd_PCMH"/>
</dbReference>
<dbReference type="InterPro" id="IPR010031">
    <property type="entry name" value="FAD_lactone_oxidase-like"/>
</dbReference>
<dbReference type="InterPro" id="IPR016169">
    <property type="entry name" value="FAD-bd_PCMH_sub2"/>
</dbReference>
<dbReference type="SUPFAM" id="SSF56176">
    <property type="entry name" value="FAD-binding/transporter-associated domain-like"/>
    <property type="match status" value="1"/>
</dbReference>
<dbReference type="PANTHER" id="PTHR43762">
    <property type="entry name" value="L-GULONOLACTONE OXIDASE"/>
    <property type="match status" value="1"/>
</dbReference>
<sequence>MSDLDKLKSASISKRFHQTWANTFRCKPDRYVQPSTIDEIQAVVRQAQKQKRTVMLTGSGHSPSDMTMTSDWVMNLDKFKQAVSFKPHHSGKFTDVTVEAGIRIFQLNEILAKRGLAIQNLGSISDQSIAGIISTGTHGASAYHGLVSQQIVNLTIMIASGELITCSPTENPILFRAAMLSLGKLGIIVYATIRTVPSYTIHSCQEVITFDQLFKLWPTLWTSSEFVRVWWFPYTRKCILWRANKSNKPLSPPRPSWYGTWVGRKFYEALLWFAVNLYPAATPGIEKWVFNQQYGKTVTYENGGSEAVQGSVDGLNMDCLFSQFVNEWGMPLSSGLDVLEQLESAINKAALNDEFYVHAPIEVRCSNTTSSGSLTDDVEDIIDPNTSDISQKGAIPGNNLKPLLDITPELSYTANQDEITNDNLTLYINATMYRPFGFNSPVGKWYRIFEDIVYAVGGKPHWAKNFIGTLDVEPTYDGQMQGLKPTMDEWYGENLQTWKSLRRKYDPDGVFLSGKEWAVRNGLVDEDE</sequence>
<evidence type="ECO:0000256" key="1">
    <source>
        <dbReference type="ARBA" id="ARBA00001974"/>
    </source>
</evidence>
<dbReference type="PIRSF" id="PIRSF000136">
    <property type="entry name" value="LGO_GLO"/>
    <property type="match status" value="1"/>
</dbReference>
<evidence type="ECO:0000259" key="11">
    <source>
        <dbReference type="PROSITE" id="PS51387"/>
    </source>
</evidence>
<dbReference type="GO" id="GO:0003885">
    <property type="term" value="F:D-arabinono-1,4-lactone oxidase activity"/>
    <property type="evidence" value="ECO:0007669"/>
    <property type="project" value="UniProtKB-UniRule"/>
</dbReference>
<keyword evidence="7 10" id="KW-0274">FAD</keyword>
<organism evidence="12 13">
    <name type="scientific">Nadsonia fulvescens var. elongata DSM 6958</name>
    <dbReference type="NCBI Taxonomy" id="857566"/>
    <lineage>
        <taxon>Eukaryota</taxon>
        <taxon>Fungi</taxon>
        <taxon>Dikarya</taxon>
        <taxon>Ascomycota</taxon>
        <taxon>Saccharomycotina</taxon>
        <taxon>Dipodascomycetes</taxon>
        <taxon>Dipodascales</taxon>
        <taxon>Dipodascales incertae sedis</taxon>
        <taxon>Nadsonia</taxon>
    </lineage>
</organism>
<dbReference type="Gene3D" id="3.30.465.10">
    <property type="match status" value="1"/>
</dbReference>
<evidence type="ECO:0000313" key="12">
    <source>
        <dbReference type="EMBL" id="ODQ68280.1"/>
    </source>
</evidence>
<evidence type="ECO:0000256" key="5">
    <source>
        <dbReference type="ARBA" id="ARBA00016426"/>
    </source>
</evidence>
<dbReference type="STRING" id="857566.A0A1E3PSH0"/>
<keyword evidence="10" id="KW-0496">Mitochondrion</keyword>
<dbReference type="InterPro" id="IPR006094">
    <property type="entry name" value="Oxid_FAD_bind_N"/>
</dbReference>
<comment type="cofactor">
    <cofactor evidence="1 10">
        <name>FAD</name>
        <dbReference type="ChEBI" id="CHEBI:57692"/>
    </cofactor>
</comment>
<keyword evidence="6 10" id="KW-0285">Flavoprotein</keyword>
<feature type="domain" description="FAD-binding PCMH-type" evidence="11">
    <location>
        <begin position="24"/>
        <end position="198"/>
    </location>
</feature>
<dbReference type="PROSITE" id="PS00862">
    <property type="entry name" value="OX2_COVAL_FAD"/>
    <property type="match status" value="1"/>
</dbReference>
<evidence type="ECO:0000256" key="7">
    <source>
        <dbReference type="ARBA" id="ARBA00022827"/>
    </source>
</evidence>
<dbReference type="NCBIfam" id="TIGR01678">
    <property type="entry name" value="FAD_lactone_ox"/>
    <property type="match status" value="1"/>
</dbReference>
<evidence type="ECO:0000256" key="4">
    <source>
        <dbReference type="ARBA" id="ARBA00013136"/>
    </source>
</evidence>
<comment type="pathway">
    <text evidence="2 10">Cofactor biosynthesis; D-erythroascorbate biosynthesis; dehydro-D-arabinono-1,4-lactone from D-arabinose: step 2/2.</text>
</comment>
<evidence type="ECO:0000256" key="6">
    <source>
        <dbReference type="ARBA" id="ARBA00022630"/>
    </source>
</evidence>
<gene>
    <name evidence="12" type="ORF">NADFUDRAFT_44892</name>
</gene>
<dbReference type="InterPro" id="IPR006093">
    <property type="entry name" value="Oxy_OxRdtase_FAD_BS"/>
</dbReference>
<dbReference type="EMBL" id="KV454406">
    <property type="protein sequence ID" value="ODQ68280.1"/>
    <property type="molecule type" value="Genomic_DNA"/>
</dbReference>
<dbReference type="PANTHER" id="PTHR43762:SF1">
    <property type="entry name" value="D-ARABINONO-1,4-LACTONE OXIDASE"/>
    <property type="match status" value="1"/>
</dbReference>
<dbReference type="Pfam" id="PF01565">
    <property type="entry name" value="FAD_binding_4"/>
    <property type="match status" value="1"/>
</dbReference>
<keyword evidence="8 10" id="KW-0560">Oxidoreductase</keyword>
<dbReference type="EC" id="1.1.3.37" evidence="4 10"/>
<evidence type="ECO:0000313" key="13">
    <source>
        <dbReference type="Proteomes" id="UP000095009"/>
    </source>
</evidence>
<evidence type="ECO:0000256" key="3">
    <source>
        <dbReference type="ARBA" id="ARBA00005466"/>
    </source>
</evidence>
<comment type="similarity">
    <text evidence="3 10">Belongs to the oxygen-dependent FAD-linked oxidoreductase family.</text>
</comment>
<dbReference type="GO" id="GO:0031966">
    <property type="term" value="C:mitochondrial membrane"/>
    <property type="evidence" value="ECO:0007669"/>
    <property type="project" value="UniProtKB-SubCell"/>
</dbReference>
<reference evidence="12 13" key="1">
    <citation type="journal article" date="2016" name="Proc. Natl. Acad. Sci. U.S.A.">
        <title>Comparative genomics of biotechnologically important yeasts.</title>
        <authorList>
            <person name="Riley R."/>
            <person name="Haridas S."/>
            <person name="Wolfe K.H."/>
            <person name="Lopes M.R."/>
            <person name="Hittinger C.T."/>
            <person name="Goeker M."/>
            <person name="Salamov A.A."/>
            <person name="Wisecaver J.H."/>
            <person name="Long T.M."/>
            <person name="Calvey C.H."/>
            <person name="Aerts A.L."/>
            <person name="Barry K.W."/>
            <person name="Choi C."/>
            <person name="Clum A."/>
            <person name="Coughlan A.Y."/>
            <person name="Deshpande S."/>
            <person name="Douglass A.P."/>
            <person name="Hanson S.J."/>
            <person name="Klenk H.-P."/>
            <person name="LaButti K.M."/>
            <person name="Lapidus A."/>
            <person name="Lindquist E.A."/>
            <person name="Lipzen A.M."/>
            <person name="Meier-Kolthoff J.P."/>
            <person name="Ohm R.A."/>
            <person name="Otillar R.P."/>
            <person name="Pangilinan J.L."/>
            <person name="Peng Y."/>
            <person name="Rokas A."/>
            <person name="Rosa C.A."/>
            <person name="Scheuner C."/>
            <person name="Sibirny A.A."/>
            <person name="Slot J.C."/>
            <person name="Stielow J.B."/>
            <person name="Sun H."/>
            <person name="Kurtzman C.P."/>
            <person name="Blackwell M."/>
            <person name="Grigoriev I.V."/>
            <person name="Jeffries T.W."/>
        </authorList>
    </citation>
    <scope>NUCLEOTIDE SEQUENCE [LARGE SCALE GENOMIC DNA]</scope>
    <source>
        <strain evidence="12 13">DSM 6958</strain>
    </source>
</reference>
<comment type="catalytic activity">
    <reaction evidence="10">
        <text>D-arabinono-1,4-lactone + O2 = dehydro-D-arabinono-1,4-lactone + H2O2 + H(+)</text>
        <dbReference type="Rhea" id="RHEA:23756"/>
        <dbReference type="ChEBI" id="CHEBI:15378"/>
        <dbReference type="ChEBI" id="CHEBI:15379"/>
        <dbReference type="ChEBI" id="CHEBI:16240"/>
        <dbReference type="ChEBI" id="CHEBI:16292"/>
        <dbReference type="ChEBI" id="CHEBI:58277"/>
        <dbReference type="EC" id="1.1.3.37"/>
    </reaction>
</comment>
<dbReference type="UniPathway" id="UPA00771">
    <property type="reaction ID" value="UER00766"/>
</dbReference>
<dbReference type="OrthoDB" id="610608at2759"/>
<dbReference type="Pfam" id="PF04030">
    <property type="entry name" value="ALO"/>
    <property type="match status" value="1"/>
</dbReference>
<accession>A0A1E3PSH0</accession>
<dbReference type="InterPro" id="IPR036318">
    <property type="entry name" value="FAD-bd_PCMH-like_sf"/>
</dbReference>
<protein>
    <recommendedName>
        <fullName evidence="5 10">D-arabinono-1,4-lactone oxidase</fullName>
        <shortName evidence="10">ALO</shortName>
        <ecNumber evidence="4 10">1.1.3.37</ecNumber>
    </recommendedName>
    <alternativeName>
        <fullName evidence="9 10">L-galactono-gamma-lactone oxidase</fullName>
    </alternativeName>
</protein>
<dbReference type="PROSITE" id="PS51387">
    <property type="entry name" value="FAD_PCMH"/>
    <property type="match status" value="1"/>
</dbReference>
<dbReference type="Proteomes" id="UP000095009">
    <property type="component" value="Unassembled WGS sequence"/>
</dbReference>
<dbReference type="Gene3D" id="3.30.43.10">
    <property type="entry name" value="Uridine Diphospho-n-acetylenolpyruvylglucosamine Reductase, domain 2"/>
    <property type="match status" value="1"/>
</dbReference>
<evidence type="ECO:0000256" key="10">
    <source>
        <dbReference type="RuleBase" id="RU367158"/>
    </source>
</evidence>
<dbReference type="AlphaFoldDB" id="A0A1E3PSH0"/>
<evidence type="ECO:0000256" key="8">
    <source>
        <dbReference type="ARBA" id="ARBA00023002"/>
    </source>
</evidence>
<evidence type="ECO:0000256" key="2">
    <source>
        <dbReference type="ARBA" id="ARBA00005083"/>
    </source>
</evidence>
<name>A0A1E3PSH0_9ASCO</name>
<comment type="subcellular location">
    <subcellularLocation>
        <location evidence="10">Mitochondrion membrane</location>
    </subcellularLocation>
</comment>
<dbReference type="InterPro" id="IPR030654">
    <property type="entry name" value="Sugar_lactone_oxidase"/>
</dbReference>
<dbReference type="InterPro" id="IPR007173">
    <property type="entry name" value="ALO_C"/>
</dbReference>
<proteinExistence type="inferred from homology"/>
<dbReference type="GO" id="GO:0071949">
    <property type="term" value="F:FAD binding"/>
    <property type="evidence" value="ECO:0007669"/>
    <property type="project" value="UniProtKB-UniRule"/>
</dbReference>
<evidence type="ECO:0000256" key="9">
    <source>
        <dbReference type="ARBA" id="ARBA00033418"/>
    </source>
</evidence>